<reference evidence="8 9" key="1">
    <citation type="submission" date="2024-07" db="EMBL/GenBank/DDBJ databases">
        <title>Section-level genome sequencing and comparative genomics of Aspergillus sections Usti and Cavernicolus.</title>
        <authorList>
            <consortium name="Lawrence Berkeley National Laboratory"/>
            <person name="Nybo J.L."/>
            <person name="Vesth T.C."/>
            <person name="Theobald S."/>
            <person name="Frisvad J.C."/>
            <person name="Larsen T.O."/>
            <person name="Kjaerboelling I."/>
            <person name="Rothschild-Mancinelli K."/>
            <person name="Lyhne E.K."/>
            <person name="Kogle M.E."/>
            <person name="Barry K."/>
            <person name="Clum A."/>
            <person name="Na H."/>
            <person name="Ledsgaard L."/>
            <person name="Lin J."/>
            <person name="Lipzen A."/>
            <person name="Kuo A."/>
            <person name="Riley R."/>
            <person name="Mondo S."/>
            <person name="Labutti K."/>
            <person name="Haridas S."/>
            <person name="Pangalinan J."/>
            <person name="Salamov A.A."/>
            <person name="Simmons B.A."/>
            <person name="Magnuson J.K."/>
            <person name="Chen J."/>
            <person name="Drula E."/>
            <person name="Henrissat B."/>
            <person name="Wiebenga A."/>
            <person name="Lubbers R.J."/>
            <person name="Gomes A.C."/>
            <person name="Makela M.R."/>
            <person name="Stajich J."/>
            <person name="Grigoriev I.V."/>
            <person name="Mortensen U.H."/>
            <person name="De Vries R.P."/>
            <person name="Baker S.E."/>
            <person name="Andersen M.R."/>
        </authorList>
    </citation>
    <scope>NUCLEOTIDE SEQUENCE [LARGE SCALE GENOMIC DNA]</scope>
    <source>
        <strain evidence="8 9">CBS 123904</strain>
    </source>
</reference>
<keyword evidence="2" id="KW-0813">Transport</keyword>
<feature type="domain" description="Major facilitator superfamily (MFS) profile" evidence="7">
    <location>
        <begin position="18"/>
        <end position="435"/>
    </location>
</feature>
<evidence type="ECO:0000256" key="1">
    <source>
        <dbReference type="ARBA" id="ARBA00004141"/>
    </source>
</evidence>
<keyword evidence="3 6" id="KW-0812">Transmembrane</keyword>
<dbReference type="PANTHER" id="PTHR43791">
    <property type="entry name" value="PERMEASE-RELATED"/>
    <property type="match status" value="1"/>
</dbReference>
<dbReference type="Proteomes" id="UP001610446">
    <property type="component" value="Unassembled WGS sequence"/>
</dbReference>
<evidence type="ECO:0000256" key="3">
    <source>
        <dbReference type="ARBA" id="ARBA00022692"/>
    </source>
</evidence>
<dbReference type="EMBL" id="JBFXLU010000001">
    <property type="protein sequence ID" value="KAL2858493.1"/>
    <property type="molecule type" value="Genomic_DNA"/>
</dbReference>
<feature type="transmembrane region" description="Helical" evidence="6">
    <location>
        <begin position="249"/>
        <end position="268"/>
    </location>
</feature>
<dbReference type="Pfam" id="PF07690">
    <property type="entry name" value="MFS_1"/>
    <property type="match status" value="1"/>
</dbReference>
<evidence type="ECO:0000256" key="4">
    <source>
        <dbReference type="ARBA" id="ARBA00022989"/>
    </source>
</evidence>
<comment type="subcellular location">
    <subcellularLocation>
        <location evidence="1">Membrane</location>
        <topology evidence="1">Multi-pass membrane protein</topology>
    </subcellularLocation>
</comment>
<evidence type="ECO:0000256" key="5">
    <source>
        <dbReference type="ARBA" id="ARBA00023136"/>
    </source>
</evidence>
<evidence type="ECO:0000313" key="9">
    <source>
        <dbReference type="Proteomes" id="UP001610446"/>
    </source>
</evidence>
<sequence>MSIEKDIRRIVWKIDKRLIPILMMLYIFSFLDRSNIGNAKIAGMTEDLNLRGNQYNIALTVFFFPYALLEVPSNVVLKLMRPSRWIAIMVLAWGTVMTLQGIVQNYSGLIATRVFLGTAESGFFPAASYLLSIWYCRFEVQTKMSIFYSSACIASAFSGLLAFAIEKMRGIGGLGGWRWIFILEGIATVVLGTALALCVPDAPETAPFLTNVERSILTRRLQREYGRSGDRSEGHSFQWKYLKSCLTDVKLYLAVIIYWGNSICLYGFNYTVPTIIRNLGYSSANAQLLTVPLYIFGMVTTIACSILSDRAKVRWPFIVGPYIFSLLGFVGLLAIPHPAYPGLTYGLLFLIPGGGYPPLLTCLAWLSNNTPEDWKRAISLAIVIGMGNLGGTVGSNLFPEGHAPHYWMGYSLCLGFTAAAIGGTFVLKGMYERMNEEKRRVEGETPEFRYVL</sequence>
<feature type="transmembrane region" description="Helical" evidence="6">
    <location>
        <begin position="347"/>
        <end position="366"/>
    </location>
</feature>
<dbReference type="Gene3D" id="1.20.1250.20">
    <property type="entry name" value="MFS general substrate transporter like domains"/>
    <property type="match status" value="2"/>
</dbReference>
<dbReference type="InterPro" id="IPR036259">
    <property type="entry name" value="MFS_trans_sf"/>
</dbReference>
<feature type="transmembrane region" description="Helical" evidence="6">
    <location>
        <begin position="407"/>
        <end position="431"/>
    </location>
</feature>
<accession>A0ABR4L4S6</accession>
<keyword evidence="4 6" id="KW-1133">Transmembrane helix</keyword>
<feature type="transmembrane region" description="Helical" evidence="6">
    <location>
        <begin position="288"/>
        <end position="308"/>
    </location>
</feature>
<gene>
    <name evidence="8" type="ORF">BJY01DRAFT_230688</name>
</gene>
<feature type="transmembrane region" description="Helical" evidence="6">
    <location>
        <begin position="84"/>
        <end position="103"/>
    </location>
</feature>
<protein>
    <submittedName>
        <fullName evidence="8">Major facilitator superfamily domain-containing protein</fullName>
    </submittedName>
</protein>
<feature type="transmembrane region" description="Helical" evidence="6">
    <location>
        <begin position="378"/>
        <end position="395"/>
    </location>
</feature>
<dbReference type="InterPro" id="IPR011701">
    <property type="entry name" value="MFS"/>
</dbReference>
<feature type="transmembrane region" description="Helical" evidence="6">
    <location>
        <begin position="146"/>
        <end position="165"/>
    </location>
</feature>
<feature type="transmembrane region" description="Helical" evidence="6">
    <location>
        <begin position="177"/>
        <end position="199"/>
    </location>
</feature>
<proteinExistence type="predicted"/>
<evidence type="ECO:0000259" key="7">
    <source>
        <dbReference type="PROSITE" id="PS50850"/>
    </source>
</evidence>
<dbReference type="SUPFAM" id="SSF103473">
    <property type="entry name" value="MFS general substrate transporter"/>
    <property type="match status" value="1"/>
</dbReference>
<keyword evidence="5 6" id="KW-0472">Membrane</keyword>
<feature type="transmembrane region" description="Helical" evidence="6">
    <location>
        <begin position="315"/>
        <end position="335"/>
    </location>
</feature>
<evidence type="ECO:0000256" key="6">
    <source>
        <dbReference type="SAM" id="Phobius"/>
    </source>
</evidence>
<organism evidence="8 9">
    <name type="scientific">Aspergillus pseudoustus</name>
    <dbReference type="NCBI Taxonomy" id="1810923"/>
    <lineage>
        <taxon>Eukaryota</taxon>
        <taxon>Fungi</taxon>
        <taxon>Dikarya</taxon>
        <taxon>Ascomycota</taxon>
        <taxon>Pezizomycotina</taxon>
        <taxon>Eurotiomycetes</taxon>
        <taxon>Eurotiomycetidae</taxon>
        <taxon>Eurotiales</taxon>
        <taxon>Aspergillaceae</taxon>
        <taxon>Aspergillus</taxon>
        <taxon>Aspergillus subgen. Nidulantes</taxon>
    </lineage>
</organism>
<dbReference type="InterPro" id="IPR020846">
    <property type="entry name" value="MFS_dom"/>
</dbReference>
<keyword evidence="9" id="KW-1185">Reference proteome</keyword>
<comment type="caution">
    <text evidence="8">The sequence shown here is derived from an EMBL/GenBank/DDBJ whole genome shotgun (WGS) entry which is preliminary data.</text>
</comment>
<dbReference type="PROSITE" id="PS50850">
    <property type="entry name" value="MFS"/>
    <property type="match status" value="1"/>
</dbReference>
<feature type="transmembrane region" description="Helical" evidence="6">
    <location>
        <begin position="115"/>
        <end position="134"/>
    </location>
</feature>
<evidence type="ECO:0000313" key="8">
    <source>
        <dbReference type="EMBL" id="KAL2858493.1"/>
    </source>
</evidence>
<evidence type="ECO:0000256" key="2">
    <source>
        <dbReference type="ARBA" id="ARBA00022448"/>
    </source>
</evidence>
<name>A0ABR4L4S6_9EURO</name>
<dbReference type="PANTHER" id="PTHR43791:SF18">
    <property type="entry name" value="NICOTINIC ACID TRANSPORTER TNA1, PUTATIVE (AFU_ORTHOLOGUE AFUA_3G03820)-RELATED"/>
    <property type="match status" value="1"/>
</dbReference>